<dbReference type="InterPro" id="IPR011611">
    <property type="entry name" value="PfkB_dom"/>
</dbReference>
<dbReference type="Gene3D" id="3.40.1190.20">
    <property type="match status" value="1"/>
</dbReference>
<proteinExistence type="predicted"/>
<sequence>MRPLAVVGNVNVDLILGPVAPWPQPGTEVMVAHDDLRVGGAAGNAALVWQAMGLPFQFAANVGADHYGNWLADAFPDHAPRWPVSPRRTTLSVGLTHPDGERTFFTTNGHLLDMTVPAVCATLDAATMGEGLLLLCGCFITDALSADYEALFDWADHYDVAIALDTGWPPQGWTQATRTETAMWLSRSRIALFNEIEATGFAGANTIEEAAKMISDGMPEGSLVVIKRGSEGAVVRDADGQLYRAIANPVEVIDTIGAGDIFNAAFLAAYARSQPLPICLQEGVNTASRAVSTWPRQMTRLDHAL</sequence>
<protein>
    <submittedName>
        <fullName evidence="4">Carbohydrate kinase</fullName>
    </submittedName>
</protein>
<dbReference type="AlphaFoldDB" id="A0A657LKK2"/>
<evidence type="ECO:0000313" key="4">
    <source>
        <dbReference type="EMBL" id="OJF90075.1"/>
    </source>
</evidence>
<dbReference type="PANTHER" id="PTHR10584">
    <property type="entry name" value="SUGAR KINASE"/>
    <property type="match status" value="1"/>
</dbReference>
<dbReference type="EMBL" id="LSRP01000149">
    <property type="protein sequence ID" value="OJF90075.1"/>
    <property type="molecule type" value="Genomic_DNA"/>
</dbReference>
<evidence type="ECO:0000259" key="3">
    <source>
        <dbReference type="Pfam" id="PF00294"/>
    </source>
</evidence>
<gene>
    <name evidence="4" type="ORF">AX760_24610</name>
</gene>
<organism evidence="4 5">
    <name type="scientific">Pararhizobium antarcticum</name>
    <dbReference type="NCBI Taxonomy" id="1798805"/>
    <lineage>
        <taxon>Bacteria</taxon>
        <taxon>Pseudomonadati</taxon>
        <taxon>Pseudomonadota</taxon>
        <taxon>Alphaproteobacteria</taxon>
        <taxon>Hyphomicrobiales</taxon>
        <taxon>Rhizobiaceae</taxon>
        <taxon>Rhizobium/Agrobacterium group</taxon>
        <taxon>Pararhizobium</taxon>
    </lineage>
</organism>
<dbReference type="SUPFAM" id="SSF53613">
    <property type="entry name" value="Ribokinase-like"/>
    <property type="match status" value="1"/>
</dbReference>
<dbReference type="PROSITE" id="PS00584">
    <property type="entry name" value="PFKB_KINASES_2"/>
    <property type="match status" value="1"/>
</dbReference>
<dbReference type="Pfam" id="PF00294">
    <property type="entry name" value="PfkB"/>
    <property type="match status" value="1"/>
</dbReference>
<evidence type="ECO:0000256" key="1">
    <source>
        <dbReference type="ARBA" id="ARBA00022679"/>
    </source>
</evidence>
<dbReference type="PANTHER" id="PTHR10584:SF166">
    <property type="entry name" value="RIBOKINASE"/>
    <property type="match status" value="1"/>
</dbReference>
<dbReference type="InterPro" id="IPR002173">
    <property type="entry name" value="Carboh/pur_kinase_PfkB_CS"/>
</dbReference>
<evidence type="ECO:0000256" key="2">
    <source>
        <dbReference type="ARBA" id="ARBA00022777"/>
    </source>
</evidence>
<keyword evidence="5" id="KW-1185">Reference proteome</keyword>
<dbReference type="Proteomes" id="UP000182661">
    <property type="component" value="Unassembled WGS sequence"/>
</dbReference>
<comment type="caution">
    <text evidence="4">The sequence shown here is derived from an EMBL/GenBank/DDBJ whole genome shotgun (WGS) entry which is preliminary data.</text>
</comment>
<dbReference type="RefSeq" id="WP_071835747.1">
    <property type="nucleotide sequence ID" value="NZ_LSRP01000149.1"/>
</dbReference>
<accession>A0A657LKK2</accession>
<evidence type="ECO:0000313" key="5">
    <source>
        <dbReference type="Proteomes" id="UP000182661"/>
    </source>
</evidence>
<dbReference type="OrthoDB" id="9813569at2"/>
<reference evidence="4 5" key="1">
    <citation type="submission" date="2016-02" db="EMBL/GenBank/DDBJ databases">
        <title>Genome sequencing of a beta-galactosidase producing bacteria Rhizobium sp. 59.</title>
        <authorList>
            <person name="Wang D."/>
            <person name="Kot W."/>
            <person name="Qin Y."/>
            <person name="Hansen L."/>
            <person name="Naqvi K."/>
            <person name="Rensing C."/>
        </authorList>
    </citation>
    <scope>NUCLEOTIDE SEQUENCE [LARGE SCALE GENOMIC DNA]</scope>
    <source>
        <strain evidence="4 5">59</strain>
    </source>
</reference>
<dbReference type="InterPro" id="IPR029056">
    <property type="entry name" value="Ribokinase-like"/>
</dbReference>
<dbReference type="GO" id="GO:0016301">
    <property type="term" value="F:kinase activity"/>
    <property type="evidence" value="ECO:0007669"/>
    <property type="project" value="UniProtKB-KW"/>
</dbReference>
<feature type="domain" description="Carbohydrate kinase PfkB" evidence="3">
    <location>
        <begin position="4"/>
        <end position="292"/>
    </location>
</feature>
<keyword evidence="2 4" id="KW-0418">Kinase</keyword>
<keyword evidence="1" id="KW-0808">Transferase</keyword>
<name>A0A657LKK2_9HYPH</name>
<dbReference type="GO" id="GO:0005829">
    <property type="term" value="C:cytosol"/>
    <property type="evidence" value="ECO:0007669"/>
    <property type="project" value="TreeGrafter"/>
</dbReference>